<dbReference type="EMBL" id="CAJNDS010002305">
    <property type="protein sequence ID" value="CAE7423237.1"/>
    <property type="molecule type" value="Genomic_DNA"/>
</dbReference>
<dbReference type="AlphaFoldDB" id="A0A812R5W3"/>
<accession>A0A812R5W3</accession>
<gene>
    <name evidence="4" type="primary">STA1</name>
    <name evidence="4" type="ORF">SNAT2548_LOCUS23018</name>
</gene>
<dbReference type="Pfam" id="PF06424">
    <property type="entry name" value="PRP1_N"/>
    <property type="match status" value="1"/>
</dbReference>
<evidence type="ECO:0000313" key="4">
    <source>
        <dbReference type="EMBL" id="CAE7423237.1"/>
    </source>
</evidence>
<evidence type="ECO:0000256" key="1">
    <source>
        <dbReference type="SAM" id="Coils"/>
    </source>
</evidence>
<reference evidence="4" key="1">
    <citation type="submission" date="2021-02" db="EMBL/GenBank/DDBJ databases">
        <authorList>
            <person name="Dougan E. K."/>
            <person name="Rhodes N."/>
            <person name="Thang M."/>
            <person name="Chan C."/>
        </authorList>
    </citation>
    <scope>NUCLEOTIDE SEQUENCE</scope>
</reference>
<keyword evidence="5" id="KW-1185">Reference proteome</keyword>
<keyword evidence="1" id="KW-0175">Coiled coil</keyword>
<dbReference type="GO" id="GO:0000398">
    <property type="term" value="P:mRNA splicing, via spliceosome"/>
    <property type="evidence" value="ECO:0007669"/>
    <property type="project" value="InterPro"/>
</dbReference>
<sequence>MGGAGLVDGSNFLMIRRLSSLCMLWRWYQQLLKSLFSNAEYDEEDKEADVVYDKIDVKMDQRRLKQREKKMREQIKELRAAKPTIQQQFADLKRELATVSNEEWEGIPEAQEHLKVKQRKSSNFTPTPDALLAGMASGRGVSGSATPMGGSATPMGGNGAMQLQMGSGYWGSSVLRNTHGHENAHGRPAAPQDPPGFGCASLIQKEKS</sequence>
<evidence type="ECO:0000256" key="2">
    <source>
        <dbReference type="SAM" id="MobiDB-lite"/>
    </source>
</evidence>
<comment type="caution">
    <text evidence="4">The sequence shown here is derived from an EMBL/GenBank/DDBJ whole genome shotgun (WGS) entry which is preliminary data.</text>
</comment>
<organism evidence="4 5">
    <name type="scientific">Symbiodinium natans</name>
    <dbReference type="NCBI Taxonomy" id="878477"/>
    <lineage>
        <taxon>Eukaryota</taxon>
        <taxon>Sar</taxon>
        <taxon>Alveolata</taxon>
        <taxon>Dinophyceae</taxon>
        <taxon>Suessiales</taxon>
        <taxon>Symbiodiniaceae</taxon>
        <taxon>Symbiodinium</taxon>
    </lineage>
</organism>
<protein>
    <submittedName>
        <fullName evidence="4">STA1 protein</fullName>
    </submittedName>
</protein>
<proteinExistence type="predicted"/>
<feature type="coiled-coil region" evidence="1">
    <location>
        <begin position="61"/>
        <end position="95"/>
    </location>
</feature>
<evidence type="ECO:0000259" key="3">
    <source>
        <dbReference type="Pfam" id="PF06424"/>
    </source>
</evidence>
<dbReference type="Proteomes" id="UP000604046">
    <property type="component" value="Unassembled WGS sequence"/>
</dbReference>
<evidence type="ECO:0000313" key="5">
    <source>
        <dbReference type="Proteomes" id="UP000604046"/>
    </source>
</evidence>
<dbReference type="InterPro" id="IPR010491">
    <property type="entry name" value="PRP1_N"/>
</dbReference>
<feature type="domain" description="PRP1 splicing factor N-terminal" evidence="3">
    <location>
        <begin position="33"/>
        <end position="112"/>
    </location>
</feature>
<feature type="region of interest" description="Disordered" evidence="2">
    <location>
        <begin position="170"/>
        <end position="208"/>
    </location>
</feature>
<dbReference type="OrthoDB" id="440128at2759"/>
<name>A0A812R5W3_9DINO</name>